<name>F7NII6_9FIRM</name>
<dbReference type="Pfam" id="PF25137">
    <property type="entry name" value="ADH_Fe_C"/>
    <property type="match status" value="1"/>
</dbReference>
<dbReference type="PANTHER" id="PTHR11496:SF102">
    <property type="entry name" value="ALCOHOL DEHYDROGENASE 4"/>
    <property type="match status" value="1"/>
</dbReference>
<dbReference type="AlphaFoldDB" id="F7NII6"/>
<dbReference type="Gene3D" id="3.40.50.1970">
    <property type="match status" value="1"/>
</dbReference>
<dbReference type="GO" id="GO:0004022">
    <property type="term" value="F:alcohol dehydrogenase (NAD+) activity"/>
    <property type="evidence" value="ECO:0007669"/>
    <property type="project" value="UniProtKB-ARBA"/>
</dbReference>
<dbReference type="CDD" id="cd08551">
    <property type="entry name" value="Fe-ADH"/>
    <property type="match status" value="1"/>
</dbReference>
<feature type="domain" description="Alcohol dehydrogenase iron-type/glycerol dehydrogenase GldA" evidence="4">
    <location>
        <begin position="9"/>
        <end position="179"/>
    </location>
</feature>
<feature type="domain" description="Fe-containing alcohol dehydrogenase-like C-terminal" evidence="5">
    <location>
        <begin position="190"/>
        <end position="385"/>
    </location>
</feature>
<gene>
    <name evidence="6" type="ORF">ALO_09444</name>
</gene>
<dbReference type="PROSITE" id="PS00060">
    <property type="entry name" value="ADH_IRON_2"/>
    <property type="match status" value="1"/>
</dbReference>
<evidence type="ECO:0000313" key="6">
    <source>
        <dbReference type="EMBL" id="EGO64132.1"/>
    </source>
</evidence>
<comment type="caution">
    <text evidence="6">The sequence shown here is derived from an EMBL/GenBank/DDBJ whole genome shotgun (WGS) entry which is preliminary data.</text>
</comment>
<dbReference type="PANTHER" id="PTHR11496">
    <property type="entry name" value="ALCOHOL DEHYDROGENASE"/>
    <property type="match status" value="1"/>
</dbReference>
<dbReference type="PROSITE" id="PS00913">
    <property type="entry name" value="ADH_IRON_1"/>
    <property type="match status" value="1"/>
</dbReference>
<dbReference type="FunFam" id="1.20.1090.10:FF:000001">
    <property type="entry name" value="Aldehyde-alcohol dehydrogenase"/>
    <property type="match status" value="1"/>
</dbReference>
<dbReference type="RefSeq" id="WP_004095054.1">
    <property type="nucleotide sequence ID" value="NZ_AFGF01000076.1"/>
</dbReference>
<organism evidence="6 7">
    <name type="scientific">Acetonema longum DSM 6540</name>
    <dbReference type="NCBI Taxonomy" id="1009370"/>
    <lineage>
        <taxon>Bacteria</taxon>
        <taxon>Bacillati</taxon>
        <taxon>Bacillota</taxon>
        <taxon>Negativicutes</taxon>
        <taxon>Acetonemataceae</taxon>
        <taxon>Acetonema</taxon>
    </lineage>
</organism>
<protein>
    <submittedName>
        <fullName evidence="6">Alcohol dehydrogenase</fullName>
    </submittedName>
</protein>
<proteinExistence type="inferred from homology"/>
<dbReference type="eggNOG" id="COG1454">
    <property type="taxonomic scope" value="Bacteria"/>
</dbReference>
<dbReference type="InterPro" id="IPR018211">
    <property type="entry name" value="ADH_Fe_CS"/>
</dbReference>
<evidence type="ECO:0000313" key="7">
    <source>
        <dbReference type="Proteomes" id="UP000003240"/>
    </source>
</evidence>
<dbReference type="Proteomes" id="UP000003240">
    <property type="component" value="Unassembled WGS sequence"/>
</dbReference>
<comment type="similarity">
    <text evidence="1">Belongs to the iron-containing alcohol dehydrogenase family.</text>
</comment>
<dbReference type="GO" id="GO:0046872">
    <property type="term" value="F:metal ion binding"/>
    <property type="evidence" value="ECO:0007669"/>
    <property type="project" value="InterPro"/>
</dbReference>
<sequence>MNHFLFRLPTRVMFGQGALGSIAVECVTWGVKKAFLVTGRTSTKGSPHLAALIESLEQAGITVRLFAEVEADPSVETVDRGAALIKEFGADTVFAFGGGSPMDAAKSMSMLQGNPGSISDYIRGRKTISRPGLPLICIPTTAGTGSEVTAAAVTTDTKTREKIGLSHDYMMPKLAVIDPELHVSMPPGVTAATGIDALTHAIEAYVATQAEPITDALCLHAIRLIGSHLRRAVACGKDIEARSQMAAASLIAGAGFTNAGLGAVHGIAHPVGAQFGVPHGVANGIMLPYVMEYCLMADYAKFRDIAVAMGQDVTGLSLRDAAYLAVSAVRDLETDIGIPQTLAEAGVPQDKAEDIVKDAANYRLLPNSPRQLTIADLRTIVQRAMG</sequence>
<accession>F7NII6</accession>
<dbReference type="Pfam" id="PF00465">
    <property type="entry name" value="Fe-ADH"/>
    <property type="match status" value="1"/>
</dbReference>
<dbReference type="FunFam" id="3.40.50.1970:FF:000003">
    <property type="entry name" value="Alcohol dehydrogenase, iron-containing"/>
    <property type="match status" value="1"/>
</dbReference>
<evidence type="ECO:0000259" key="4">
    <source>
        <dbReference type="Pfam" id="PF00465"/>
    </source>
</evidence>
<evidence type="ECO:0000259" key="5">
    <source>
        <dbReference type="Pfam" id="PF25137"/>
    </source>
</evidence>
<evidence type="ECO:0000256" key="1">
    <source>
        <dbReference type="ARBA" id="ARBA00007358"/>
    </source>
</evidence>
<dbReference type="InterPro" id="IPR001670">
    <property type="entry name" value="ADH_Fe/GldA"/>
</dbReference>
<evidence type="ECO:0000256" key="2">
    <source>
        <dbReference type="ARBA" id="ARBA00023002"/>
    </source>
</evidence>
<dbReference type="Gene3D" id="1.20.1090.10">
    <property type="entry name" value="Dehydroquinate synthase-like - alpha domain"/>
    <property type="match status" value="1"/>
</dbReference>
<dbReference type="SUPFAM" id="SSF56796">
    <property type="entry name" value="Dehydroquinate synthase-like"/>
    <property type="match status" value="1"/>
</dbReference>
<evidence type="ECO:0000256" key="3">
    <source>
        <dbReference type="ARBA" id="ARBA00023027"/>
    </source>
</evidence>
<dbReference type="OrthoDB" id="1623957at2"/>
<dbReference type="InterPro" id="IPR056798">
    <property type="entry name" value="ADH_Fe_C"/>
</dbReference>
<dbReference type="STRING" id="1009370.ALO_09444"/>
<keyword evidence="3" id="KW-0520">NAD</keyword>
<dbReference type="InterPro" id="IPR039697">
    <property type="entry name" value="Alcohol_dehydrogenase_Fe"/>
</dbReference>
<keyword evidence="2" id="KW-0560">Oxidoreductase</keyword>
<keyword evidence="7" id="KW-1185">Reference proteome</keyword>
<reference evidence="6 7" key="1">
    <citation type="journal article" date="2011" name="EMBO J.">
        <title>Structural diversity of bacterial flagellar motors.</title>
        <authorList>
            <person name="Chen S."/>
            <person name="Beeby M."/>
            <person name="Murphy G.E."/>
            <person name="Leadbetter J.R."/>
            <person name="Hendrixson D.R."/>
            <person name="Briegel A."/>
            <person name="Li Z."/>
            <person name="Shi J."/>
            <person name="Tocheva E.I."/>
            <person name="Muller A."/>
            <person name="Dobro M.J."/>
            <person name="Jensen G.J."/>
        </authorList>
    </citation>
    <scope>NUCLEOTIDE SEQUENCE [LARGE SCALE GENOMIC DNA]</scope>
    <source>
        <strain evidence="6 7">DSM 6540</strain>
    </source>
</reference>
<dbReference type="EMBL" id="AFGF01000076">
    <property type="protein sequence ID" value="EGO64132.1"/>
    <property type="molecule type" value="Genomic_DNA"/>
</dbReference>